<dbReference type="Proteomes" id="UP000188879">
    <property type="component" value="Unassembled WGS sequence"/>
</dbReference>
<accession>A0A1V2H2L3</accession>
<sequence length="86" mass="8549">MTVRGETSWPGAIQRLGQAGIGRRRMLGQEIDLRRVAGPQQVVAEAGAAGQGMADDAGLDEGAEAVAPAAAACPPSRPAPGAASPC</sequence>
<keyword evidence="2" id="KW-1185">Reference proteome</keyword>
<organism evidence="1 2">
    <name type="scientific">Teichococcus deserti</name>
    <dbReference type="NCBI Taxonomy" id="1817963"/>
    <lineage>
        <taxon>Bacteria</taxon>
        <taxon>Pseudomonadati</taxon>
        <taxon>Pseudomonadota</taxon>
        <taxon>Alphaproteobacteria</taxon>
        <taxon>Acetobacterales</taxon>
        <taxon>Roseomonadaceae</taxon>
        <taxon>Roseomonas</taxon>
    </lineage>
</organism>
<protein>
    <submittedName>
        <fullName evidence="1">Uncharacterized protein</fullName>
    </submittedName>
</protein>
<dbReference type="AlphaFoldDB" id="A0A1V2H2L3"/>
<reference evidence="1 2" key="1">
    <citation type="submission" date="2016-10" db="EMBL/GenBank/DDBJ databases">
        <title>Draft Genome sequence of Roseomonas sp. strain M3.</title>
        <authorList>
            <person name="Subhash Y."/>
            <person name="Lee S."/>
        </authorList>
    </citation>
    <scope>NUCLEOTIDE SEQUENCE [LARGE SCALE GENOMIC DNA]</scope>
    <source>
        <strain evidence="1 2">M3</strain>
    </source>
</reference>
<comment type="caution">
    <text evidence="1">The sequence shown here is derived from an EMBL/GenBank/DDBJ whole genome shotgun (WGS) entry which is preliminary data.</text>
</comment>
<name>A0A1V2H2L3_9PROT</name>
<proteinExistence type="predicted"/>
<gene>
    <name evidence="1" type="ORF">BKE38_11635</name>
</gene>
<evidence type="ECO:0000313" key="1">
    <source>
        <dbReference type="EMBL" id="ONG53580.1"/>
    </source>
</evidence>
<evidence type="ECO:0000313" key="2">
    <source>
        <dbReference type="Proteomes" id="UP000188879"/>
    </source>
</evidence>
<dbReference type="EMBL" id="MLCO01000095">
    <property type="protein sequence ID" value="ONG53580.1"/>
    <property type="molecule type" value="Genomic_DNA"/>
</dbReference>